<evidence type="ECO:0000256" key="1">
    <source>
        <dbReference type="SAM" id="Coils"/>
    </source>
</evidence>
<dbReference type="Proteomes" id="UP001054252">
    <property type="component" value="Unassembled WGS sequence"/>
</dbReference>
<evidence type="ECO:0000313" key="3">
    <source>
        <dbReference type="EMBL" id="GKV06315.1"/>
    </source>
</evidence>
<keyword evidence="1" id="KW-0175">Coiled coil</keyword>
<name>A0AAV5J5P7_9ROSI</name>
<dbReference type="AlphaFoldDB" id="A0AAV5J5P7"/>
<keyword evidence="4" id="KW-1185">Reference proteome</keyword>
<reference evidence="3 4" key="1">
    <citation type="journal article" date="2021" name="Commun. Biol.">
        <title>The genome of Shorea leprosula (Dipterocarpaceae) highlights the ecological relevance of drought in aseasonal tropical rainforests.</title>
        <authorList>
            <person name="Ng K.K.S."/>
            <person name="Kobayashi M.J."/>
            <person name="Fawcett J.A."/>
            <person name="Hatakeyama M."/>
            <person name="Paape T."/>
            <person name="Ng C.H."/>
            <person name="Ang C.C."/>
            <person name="Tnah L.H."/>
            <person name="Lee C.T."/>
            <person name="Nishiyama T."/>
            <person name="Sese J."/>
            <person name="O'Brien M.J."/>
            <person name="Copetti D."/>
            <person name="Mohd Noor M.I."/>
            <person name="Ong R.C."/>
            <person name="Putra M."/>
            <person name="Sireger I.Z."/>
            <person name="Indrioko S."/>
            <person name="Kosugi Y."/>
            <person name="Izuno A."/>
            <person name="Isagi Y."/>
            <person name="Lee S.L."/>
            <person name="Shimizu K.K."/>
        </authorList>
    </citation>
    <scope>NUCLEOTIDE SEQUENCE [LARGE SCALE GENOMIC DNA]</scope>
    <source>
        <strain evidence="3">214</strain>
    </source>
</reference>
<organism evidence="3 4">
    <name type="scientific">Rubroshorea leprosula</name>
    <dbReference type="NCBI Taxonomy" id="152421"/>
    <lineage>
        <taxon>Eukaryota</taxon>
        <taxon>Viridiplantae</taxon>
        <taxon>Streptophyta</taxon>
        <taxon>Embryophyta</taxon>
        <taxon>Tracheophyta</taxon>
        <taxon>Spermatophyta</taxon>
        <taxon>Magnoliopsida</taxon>
        <taxon>eudicotyledons</taxon>
        <taxon>Gunneridae</taxon>
        <taxon>Pentapetalae</taxon>
        <taxon>rosids</taxon>
        <taxon>malvids</taxon>
        <taxon>Malvales</taxon>
        <taxon>Dipterocarpaceae</taxon>
        <taxon>Rubroshorea</taxon>
    </lineage>
</organism>
<comment type="caution">
    <text evidence="3">The sequence shown here is derived from an EMBL/GenBank/DDBJ whole genome shotgun (WGS) entry which is preliminary data.</text>
</comment>
<accession>A0AAV5J5P7</accession>
<sequence>MSSTSGLSRLFDLVIYSDLELSSVREIRYLTKGEVGSHREIIGDPNYSSSLTRCSEDYNTKDMSSEDTVSIEGEEEVMSSSKESETGTLKSGGSEESRGQEGSAVSTNILKVDDSRERCYDKKEEMVEEALGYKSCWRTRGELGYLVENYNIPPHVLVRPTGSEDVEGLRAWINVACVECNSIGGGVFNLLPKSRCNYPYCGFAQVLLYSIGREWKEKGWFYFTPRVAEGRSRNLFTAGPSSIKGWKDKFFFVDNTEWGKRDGEVKDLSRWKGKKLNPKKYLFGEGEKNEVERLERDEGELVNIMYLTNLEVVEAIRIYEKSSLREDVGGKVVRLPKKKSKTLAPTTIEERVGVGLQDPTKVEDLKLRWGLARSKGGGRLRKKQQPKKGKGWKKCKSHNLRPQSSLHPNLPYVDQAILAGSGGCNTWEGEKLYSFSKANVELFRVRQDRCQAVKEELATTKKAIELKEQKRKNCKETLAKKDNELADVKKKTVLAIHNSVEQHVFDFIKSPTFSEVEDILPLKLEYEFVVVDEEEVKVPKEVEVADNVQNEKVDQQHKVTN</sequence>
<feature type="region of interest" description="Disordered" evidence="2">
    <location>
        <begin position="57"/>
        <end position="107"/>
    </location>
</feature>
<evidence type="ECO:0008006" key="5">
    <source>
        <dbReference type="Google" id="ProtNLM"/>
    </source>
</evidence>
<proteinExistence type="predicted"/>
<dbReference type="EMBL" id="BPVZ01000025">
    <property type="protein sequence ID" value="GKV06315.1"/>
    <property type="molecule type" value="Genomic_DNA"/>
</dbReference>
<evidence type="ECO:0000256" key="2">
    <source>
        <dbReference type="SAM" id="MobiDB-lite"/>
    </source>
</evidence>
<feature type="region of interest" description="Disordered" evidence="2">
    <location>
        <begin position="376"/>
        <end position="406"/>
    </location>
</feature>
<feature type="compositionally biased region" description="Basic residues" evidence="2">
    <location>
        <begin position="376"/>
        <end position="399"/>
    </location>
</feature>
<gene>
    <name evidence="3" type="ORF">SLEP1_g18216</name>
</gene>
<evidence type="ECO:0000313" key="4">
    <source>
        <dbReference type="Proteomes" id="UP001054252"/>
    </source>
</evidence>
<feature type="coiled-coil region" evidence="1">
    <location>
        <begin position="450"/>
        <end position="491"/>
    </location>
</feature>
<protein>
    <recommendedName>
        <fullName evidence="5">Transposase</fullName>
    </recommendedName>
</protein>